<gene>
    <name evidence="1" type="ORF">L195_g056869</name>
</gene>
<dbReference type="AlphaFoldDB" id="A0A2K3KTV8"/>
<comment type="caution">
    <text evidence="1">The sequence shown here is derived from an EMBL/GenBank/DDBJ whole genome shotgun (WGS) entry which is preliminary data.</text>
</comment>
<evidence type="ECO:0000313" key="2">
    <source>
        <dbReference type="Proteomes" id="UP000236291"/>
    </source>
</evidence>
<name>A0A2K3KTV8_TRIPR</name>
<feature type="non-terminal residue" evidence="1">
    <location>
        <position position="1"/>
    </location>
</feature>
<dbReference type="InterPro" id="IPR036291">
    <property type="entry name" value="NAD(P)-bd_dom_sf"/>
</dbReference>
<dbReference type="SUPFAM" id="SSF51735">
    <property type="entry name" value="NAD(P)-binding Rossmann-fold domains"/>
    <property type="match status" value="1"/>
</dbReference>
<accession>A0A2K3KTV8</accession>
<dbReference type="STRING" id="57577.A0A2K3KTV8"/>
<proteinExistence type="predicted"/>
<dbReference type="Gene3D" id="3.40.50.720">
    <property type="entry name" value="NAD(P)-binding Rossmann-like Domain"/>
    <property type="match status" value="1"/>
</dbReference>
<dbReference type="Proteomes" id="UP000236291">
    <property type="component" value="Unassembled WGS sequence"/>
</dbReference>
<evidence type="ECO:0000313" key="1">
    <source>
        <dbReference type="EMBL" id="PNX69709.1"/>
    </source>
</evidence>
<sequence length="98" mass="11408">RIGRIVDARDVADAILLTYENHEAEERYICTSQAITARDLVEKLKSLFPNYKYPTNYTELDDYRMLSSEKLQSLGWKFRPLEETLIDSVKSYEEAGVL</sequence>
<dbReference type="ExpressionAtlas" id="A0A2K3KTV8">
    <property type="expression patterns" value="baseline"/>
</dbReference>
<reference evidence="1 2" key="1">
    <citation type="journal article" date="2014" name="Am. J. Bot.">
        <title>Genome assembly and annotation for red clover (Trifolium pratense; Fabaceae).</title>
        <authorList>
            <person name="Istvanek J."/>
            <person name="Jaros M."/>
            <person name="Krenek A."/>
            <person name="Repkova J."/>
        </authorList>
    </citation>
    <scope>NUCLEOTIDE SEQUENCE [LARGE SCALE GENOMIC DNA]</scope>
    <source>
        <strain evidence="2">cv. Tatra</strain>
        <tissue evidence="1">Young leaves</tissue>
    </source>
</reference>
<protein>
    <submittedName>
        <fullName evidence="1">Bifunctional dihydroflavonol 4-reductase/flavanone 4-reductase</fullName>
    </submittedName>
</protein>
<organism evidence="1 2">
    <name type="scientific">Trifolium pratense</name>
    <name type="common">Red clover</name>
    <dbReference type="NCBI Taxonomy" id="57577"/>
    <lineage>
        <taxon>Eukaryota</taxon>
        <taxon>Viridiplantae</taxon>
        <taxon>Streptophyta</taxon>
        <taxon>Embryophyta</taxon>
        <taxon>Tracheophyta</taxon>
        <taxon>Spermatophyta</taxon>
        <taxon>Magnoliopsida</taxon>
        <taxon>eudicotyledons</taxon>
        <taxon>Gunneridae</taxon>
        <taxon>Pentapetalae</taxon>
        <taxon>rosids</taxon>
        <taxon>fabids</taxon>
        <taxon>Fabales</taxon>
        <taxon>Fabaceae</taxon>
        <taxon>Papilionoideae</taxon>
        <taxon>50 kb inversion clade</taxon>
        <taxon>NPAAA clade</taxon>
        <taxon>Hologalegina</taxon>
        <taxon>IRL clade</taxon>
        <taxon>Trifolieae</taxon>
        <taxon>Trifolium</taxon>
    </lineage>
</organism>
<dbReference type="EMBL" id="ASHM01109723">
    <property type="protein sequence ID" value="PNX69709.1"/>
    <property type="molecule type" value="Genomic_DNA"/>
</dbReference>
<reference evidence="1 2" key="2">
    <citation type="journal article" date="2017" name="Front. Plant Sci.">
        <title>Gene Classification and Mining of Molecular Markers Useful in Red Clover (Trifolium pratense) Breeding.</title>
        <authorList>
            <person name="Istvanek J."/>
            <person name="Dluhosova J."/>
            <person name="Dluhos P."/>
            <person name="Patkova L."/>
            <person name="Nedelnik J."/>
            <person name="Repkova J."/>
        </authorList>
    </citation>
    <scope>NUCLEOTIDE SEQUENCE [LARGE SCALE GENOMIC DNA]</scope>
    <source>
        <strain evidence="2">cv. Tatra</strain>
        <tissue evidence="1">Young leaves</tissue>
    </source>
</reference>